<dbReference type="SUPFAM" id="SSF54523">
    <property type="entry name" value="Pili subunits"/>
    <property type="match status" value="1"/>
</dbReference>
<dbReference type="InterPro" id="IPR045584">
    <property type="entry name" value="Pilin-like"/>
</dbReference>
<dbReference type="AlphaFoldDB" id="A0A517YUN7"/>
<protein>
    <recommendedName>
        <fullName evidence="4">Prepilin-type N-terminal cleavage/methylation domain-containing protein</fullName>
    </recommendedName>
</protein>
<feature type="transmembrane region" description="Helical" evidence="1">
    <location>
        <begin position="20"/>
        <end position="45"/>
    </location>
</feature>
<reference evidence="2 3" key="1">
    <citation type="submission" date="2019-02" db="EMBL/GenBank/DDBJ databases">
        <title>Deep-cultivation of Planctomycetes and their phenomic and genomic characterization uncovers novel biology.</title>
        <authorList>
            <person name="Wiegand S."/>
            <person name="Jogler M."/>
            <person name="Boedeker C."/>
            <person name="Pinto D."/>
            <person name="Vollmers J."/>
            <person name="Rivas-Marin E."/>
            <person name="Kohn T."/>
            <person name="Peeters S.H."/>
            <person name="Heuer A."/>
            <person name="Rast P."/>
            <person name="Oberbeckmann S."/>
            <person name="Bunk B."/>
            <person name="Jeske O."/>
            <person name="Meyerdierks A."/>
            <person name="Storesund J.E."/>
            <person name="Kallscheuer N."/>
            <person name="Luecker S."/>
            <person name="Lage O.M."/>
            <person name="Pohl T."/>
            <person name="Merkel B.J."/>
            <person name="Hornburger P."/>
            <person name="Mueller R.-W."/>
            <person name="Bruemmer F."/>
            <person name="Labrenz M."/>
            <person name="Spormann A.M."/>
            <person name="Op den Camp H."/>
            <person name="Overmann J."/>
            <person name="Amann R."/>
            <person name="Jetten M.S.M."/>
            <person name="Mascher T."/>
            <person name="Medema M.H."/>
            <person name="Devos D.P."/>
            <person name="Kaster A.-K."/>
            <person name="Ovreas L."/>
            <person name="Rohde M."/>
            <person name="Galperin M.Y."/>
            <person name="Jogler C."/>
        </authorList>
    </citation>
    <scope>NUCLEOTIDE SEQUENCE [LARGE SCALE GENOMIC DNA]</scope>
    <source>
        <strain evidence="2 3">KS4</strain>
    </source>
</reference>
<evidence type="ECO:0000313" key="3">
    <source>
        <dbReference type="Proteomes" id="UP000317369"/>
    </source>
</evidence>
<accession>A0A517YUN7</accession>
<name>A0A517YUN7_9BACT</name>
<sequence length="386" mass="42799">MYKSLSDNGMIPMPDQEYKHHLAAFTLTELIVVVGIISLIIGLTFPMMRMMTRSSSSQMGVNTVSIAIQATQSYSFKDDNVPFLKSDLYPNPGVQPSARAADSFSENGSFSGYAAMFTPTGRIVFMANDLGAATTETLSARTAAGEPFVLSLELRGPGIGTNTLERRTYSHVGPTSVDKYEMRRLNGFKSISGNTNNSLDPLELPKDTGVCGILMPISNQKPVLIPPPFVVWYDKGTLFITLPYSASGNGPTDYSYVYINEGTPINADSYKYYELDRARPAGYNPYLFDQNDELFDSTRLNPATERPYLPFEKVEAVIGVFTYSKTDFREATSEGSEQYDAGLRDWGQGNPLNSADNNLRWEWMKKNGRMIMFSKQSGNSLRSEAQ</sequence>
<keyword evidence="3" id="KW-1185">Reference proteome</keyword>
<keyword evidence="1" id="KW-1133">Transmembrane helix</keyword>
<keyword evidence="1" id="KW-0472">Membrane</keyword>
<dbReference type="EMBL" id="CP036425">
    <property type="protein sequence ID" value="QDU33930.1"/>
    <property type="molecule type" value="Genomic_DNA"/>
</dbReference>
<dbReference type="Proteomes" id="UP000317369">
    <property type="component" value="Chromosome"/>
</dbReference>
<organism evidence="2 3">
    <name type="scientific">Poriferisphaera corsica</name>
    <dbReference type="NCBI Taxonomy" id="2528020"/>
    <lineage>
        <taxon>Bacteria</taxon>
        <taxon>Pseudomonadati</taxon>
        <taxon>Planctomycetota</taxon>
        <taxon>Phycisphaerae</taxon>
        <taxon>Phycisphaerales</taxon>
        <taxon>Phycisphaeraceae</taxon>
        <taxon>Poriferisphaera</taxon>
    </lineage>
</organism>
<evidence type="ECO:0000256" key="1">
    <source>
        <dbReference type="SAM" id="Phobius"/>
    </source>
</evidence>
<gene>
    <name evidence="2" type="ORF">KS4_19900</name>
</gene>
<evidence type="ECO:0008006" key="4">
    <source>
        <dbReference type="Google" id="ProtNLM"/>
    </source>
</evidence>
<keyword evidence="1" id="KW-0812">Transmembrane</keyword>
<dbReference type="KEGG" id="pcor:KS4_19900"/>
<proteinExistence type="predicted"/>
<evidence type="ECO:0000313" key="2">
    <source>
        <dbReference type="EMBL" id="QDU33930.1"/>
    </source>
</evidence>